<evidence type="ECO:0000313" key="2">
    <source>
        <dbReference type="EMBL" id="KYH34130.1"/>
    </source>
</evidence>
<comment type="caution">
    <text evidence="2">The sequence shown here is derived from an EMBL/GenBank/DDBJ whole genome shotgun (WGS) entry which is preliminary data.</text>
</comment>
<feature type="region of interest" description="Disordered" evidence="1">
    <location>
        <begin position="87"/>
        <end position="113"/>
    </location>
</feature>
<dbReference type="Proteomes" id="UP000075531">
    <property type="component" value="Unassembled WGS sequence"/>
</dbReference>
<dbReference type="Gene3D" id="1.10.287.2170">
    <property type="match status" value="1"/>
</dbReference>
<dbReference type="EMBL" id="LTBA01000024">
    <property type="protein sequence ID" value="KYH34130.1"/>
    <property type="molecule type" value="Genomic_DNA"/>
</dbReference>
<feature type="compositionally biased region" description="Basic and acidic residues" evidence="1">
    <location>
        <begin position="101"/>
        <end position="113"/>
    </location>
</feature>
<feature type="compositionally biased region" description="Low complexity" evidence="1">
    <location>
        <begin position="91"/>
        <end position="100"/>
    </location>
</feature>
<dbReference type="STRING" id="1121338.CLTEP_19070"/>
<dbReference type="InterPro" id="IPR036162">
    <property type="entry name" value="Resolvase-like_N_sf"/>
</dbReference>
<evidence type="ECO:0000313" key="3">
    <source>
        <dbReference type="Proteomes" id="UP000075531"/>
    </source>
</evidence>
<name>A0A151B2W5_9CLOT</name>
<dbReference type="OrthoDB" id="3575335at2"/>
<dbReference type="SUPFAM" id="SSF53041">
    <property type="entry name" value="Resolvase-like"/>
    <property type="match status" value="1"/>
</dbReference>
<gene>
    <name evidence="2" type="ORF">CLTEP_19070</name>
</gene>
<organism evidence="2 3">
    <name type="scientific">Clostridium tepidiprofundi DSM 19306</name>
    <dbReference type="NCBI Taxonomy" id="1121338"/>
    <lineage>
        <taxon>Bacteria</taxon>
        <taxon>Bacillati</taxon>
        <taxon>Bacillota</taxon>
        <taxon>Clostridia</taxon>
        <taxon>Eubacteriales</taxon>
        <taxon>Clostridiaceae</taxon>
        <taxon>Clostridium</taxon>
    </lineage>
</organism>
<keyword evidence="3" id="KW-1185">Reference proteome</keyword>
<evidence type="ECO:0008006" key="4">
    <source>
        <dbReference type="Google" id="ProtNLM"/>
    </source>
</evidence>
<protein>
    <recommendedName>
        <fullName evidence="4">Resolvase/invertase-type recombinase catalytic domain-containing protein</fullName>
    </recommendedName>
</protein>
<dbReference type="GO" id="GO:0003677">
    <property type="term" value="F:DNA binding"/>
    <property type="evidence" value="ECO:0007669"/>
    <property type="project" value="InterPro"/>
</dbReference>
<sequence length="113" mass="13306">MFRRLNEVDTIIVEYPDRLARFGYNYLKEFTKSLNVSIEAVEQNKKLEPNEEMVNDLISMITCFSAILYGAKGERKIKKTINELEKERQEQSINENNNESNIDKSKRQTEINN</sequence>
<accession>A0A151B2W5</accession>
<dbReference type="GO" id="GO:0000150">
    <property type="term" value="F:DNA strand exchange activity"/>
    <property type="evidence" value="ECO:0007669"/>
    <property type="project" value="InterPro"/>
</dbReference>
<proteinExistence type="predicted"/>
<evidence type="ECO:0000256" key="1">
    <source>
        <dbReference type="SAM" id="MobiDB-lite"/>
    </source>
</evidence>
<reference evidence="2 3" key="1">
    <citation type="submission" date="2016-02" db="EMBL/GenBank/DDBJ databases">
        <title>Genome sequence of Clostridium tepidiprofundi DSM 19306.</title>
        <authorList>
            <person name="Poehlein A."/>
            <person name="Daniel R."/>
        </authorList>
    </citation>
    <scope>NUCLEOTIDE SEQUENCE [LARGE SCALE GENOMIC DNA]</scope>
    <source>
        <strain evidence="2 3">DSM 19306</strain>
    </source>
</reference>
<dbReference type="AlphaFoldDB" id="A0A151B2W5"/>